<reference evidence="4" key="1">
    <citation type="submission" date="2009-05" db="EMBL/GenBank/DDBJ databases">
        <title>The genome sequence of Ajellomyces capsulatus strain H143.</title>
        <authorList>
            <person name="Champion M."/>
            <person name="Cuomo C.A."/>
            <person name="Ma L.-J."/>
            <person name="Henn M.R."/>
            <person name="Sil A."/>
            <person name="Goldman B."/>
            <person name="Young S.K."/>
            <person name="Kodira C.D."/>
            <person name="Zeng Q."/>
            <person name="Koehrsen M."/>
            <person name="Alvarado L."/>
            <person name="Berlin A.M."/>
            <person name="Borenstein D."/>
            <person name="Chen Z."/>
            <person name="Engels R."/>
            <person name="Freedman E."/>
            <person name="Gellesch M."/>
            <person name="Goldberg J."/>
            <person name="Griggs A."/>
            <person name="Gujja S."/>
            <person name="Heiman D.I."/>
            <person name="Hepburn T.A."/>
            <person name="Howarth C."/>
            <person name="Jen D."/>
            <person name="Larson L."/>
            <person name="Lewis B."/>
            <person name="Mehta T."/>
            <person name="Park D."/>
            <person name="Pearson M."/>
            <person name="Roberts A."/>
            <person name="Saif S."/>
            <person name="Shea T.D."/>
            <person name="Shenoy N."/>
            <person name="Sisk P."/>
            <person name="Stolte C."/>
            <person name="Sykes S."/>
            <person name="Walk T."/>
            <person name="White J."/>
            <person name="Yandava C."/>
            <person name="Klein B."/>
            <person name="McEwen J.G."/>
            <person name="Puccia R."/>
            <person name="Goldman G.H."/>
            <person name="Felipe M.S."/>
            <person name="Nino-Vega G."/>
            <person name="San-Blas G."/>
            <person name="Taylor J.W."/>
            <person name="Mendoza L."/>
            <person name="Galagan J.E."/>
            <person name="Nusbaum C."/>
            <person name="Birren B.W."/>
        </authorList>
    </citation>
    <scope>NUCLEOTIDE SEQUENCE [LARGE SCALE GENOMIC DNA]</scope>
    <source>
        <strain evidence="4">H143</strain>
    </source>
</reference>
<dbReference type="OrthoDB" id="3925024at2759"/>
<feature type="region of interest" description="Disordered" evidence="1">
    <location>
        <begin position="774"/>
        <end position="857"/>
    </location>
</feature>
<feature type="region of interest" description="Disordered" evidence="1">
    <location>
        <begin position="941"/>
        <end position="960"/>
    </location>
</feature>
<dbReference type="InterPro" id="IPR055589">
    <property type="entry name" value="DUF7165"/>
</dbReference>
<feature type="compositionally biased region" description="Basic and acidic residues" evidence="1">
    <location>
        <begin position="1046"/>
        <end position="1073"/>
    </location>
</feature>
<protein>
    <submittedName>
        <fullName evidence="3">F-box protein</fullName>
    </submittedName>
</protein>
<organism evidence="3 4">
    <name type="scientific">Ajellomyces capsulatus (strain H143)</name>
    <name type="common">Darling's disease fungus</name>
    <name type="synonym">Histoplasma capsulatum</name>
    <dbReference type="NCBI Taxonomy" id="544712"/>
    <lineage>
        <taxon>Eukaryota</taxon>
        <taxon>Fungi</taxon>
        <taxon>Dikarya</taxon>
        <taxon>Ascomycota</taxon>
        <taxon>Pezizomycotina</taxon>
        <taxon>Eurotiomycetes</taxon>
        <taxon>Eurotiomycetidae</taxon>
        <taxon>Onygenales</taxon>
        <taxon>Ajellomycetaceae</taxon>
        <taxon>Histoplasma</taxon>
    </lineage>
</organism>
<evidence type="ECO:0000313" key="4">
    <source>
        <dbReference type="Proteomes" id="UP000002624"/>
    </source>
</evidence>
<accession>C6H9P1</accession>
<sequence>MEDGDSNPPWNRLENPVSIGSDMTTLGVVAGPLTPYLAAEKPASRRLSTGETVQQNDRVLSNPQCQGRGLLGLLPSQIIEKILYTVDANSFASLALLNRKWRAVSDLPALYRYHLDGCTSPALRNGDSVRRPWLPEDLWQLKRRFARETRRNLFESFLRPQKTVINLISTSASSSSAFPQGEAFQFTFSANGNQLLALSSSRIFVIDLSIDPISVSYELKTLRRPVAAAIVDDASLLAVASSTHQANVYRLIDGNVKLIQAITLDNIPRTISLSPEGTVLAIAYDGSIEVHALGEMALATDRRAVRCFHTDMLSFSRDGLMLVGSSNDPLEARMVSISPPLYMDLDSELPSPELQSRMWTTQILSPDITIGYNNVTLVPSTVVDAGITWIVGYDTQLQVFRLGQIDDARGGFTYFVGPGGDGEIKEPGPSFVPTAGCNGELLALGFQGSGVWLYGIPDVSDRPSASNVVLEKNWGSKPVRTNSQRLNKVITPPSHLIHGRVLSSMNDITAIKWVDGVNPGSPGTKRLQRLVAAAPGGVNSFLGEMCDGILPVDGGRIVIFDFARSSTDGNTVELTIEVGEAAPIPLPEQDSTMDVEVELERRRTRVNRRGGSGRNRNTVIERSATLARHRASIGNPNSAVDIHAIEIPYTTTTRSQNSSRAATAARCSADMIESFQMAAMQISCDGDTGAARSDADNWVPPPPPYTPDADEPLPDHIQRTLLPSPTNRLPLRSHGNVTHDLRRTQTSRVESTAHSATERTRSAMERIPLLRMRVGTPPETSGQGNLLRRNNTSHSSSSHTRAATDGVSGMISATESQSGIHQVRHIGSRPIGPPVLNHGDGTEPSFFPVPPQPPVLNTQATSLTAEFPNTRPPRASSLENPSPNLSIIPGSALGAGSMPARVIGRNGPTDHFDLDPNASPPAATSDFIHTENRRLSAPRDSIEGFPTARQSTHSRSSLSDSIRTHYTYRYSIPPNFSPIITKPQAMSSPHLQSHEPRRVEALDNVHSNQETQHSRPRSQDIPRRRLAIGSAFFDTRSGRMISSSHSDAEVGRRGRDEELRGRMTEWSDGDGERKKRKEGRCSIL</sequence>
<dbReference type="OMA" id="ISPPLYM"/>
<dbReference type="Gene3D" id="2.130.10.10">
    <property type="entry name" value="YVTN repeat-like/Quinoprotein amine dehydrogenase"/>
    <property type="match status" value="1"/>
</dbReference>
<feature type="domain" description="F-box" evidence="2">
    <location>
        <begin position="68"/>
        <end position="114"/>
    </location>
</feature>
<dbReference type="SUPFAM" id="SSF82171">
    <property type="entry name" value="DPP6 N-terminal domain-like"/>
    <property type="match status" value="1"/>
</dbReference>
<evidence type="ECO:0000256" key="1">
    <source>
        <dbReference type="SAM" id="MobiDB-lite"/>
    </source>
</evidence>
<name>C6H9P1_AJECH</name>
<dbReference type="VEuPathDB" id="FungiDB:HCDG_02922"/>
<dbReference type="SUPFAM" id="SSF81383">
    <property type="entry name" value="F-box domain"/>
    <property type="match status" value="1"/>
</dbReference>
<feature type="compositionally biased region" description="Polar residues" evidence="1">
    <location>
        <begin position="744"/>
        <end position="755"/>
    </location>
</feature>
<dbReference type="InterPro" id="IPR015943">
    <property type="entry name" value="WD40/YVTN_repeat-like_dom_sf"/>
</dbReference>
<dbReference type="HOGENOM" id="CLU_002718_1_0_1"/>
<feature type="region of interest" description="Disordered" evidence="1">
    <location>
        <begin position="1005"/>
        <end position="1024"/>
    </location>
</feature>
<dbReference type="InterPro" id="IPR001810">
    <property type="entry name" value="F-box_dom"/>
</dbReference>
<feature type="region of interest" description="Disordered" evidence="1">
    <location>
        <begin position="686"/>
        <end position="712"/>
    </location>
</feature>
<gene>
    <name evidence="3" type="ORF">HCDG_02922</name>
</gene>
<dbReference type="PROSITE" id="PS50181">
    <property type="entry name" value="FBOX"/>
    <property type="match status" value="1"/>
</dbReference>
<feature type="compositionally biased region" description="Polar residues" evidence="1">
    <location>
        <begin position="811"/>
        <end position="820"/>
    </location>
</feature>
<proteinExistence type="predicted"/>
<dbReference type="AlphaFoldDB" id="C6H9P1"/>
<dbReference type="Proteomes" id="UP000002624">
    <property type="component" value="Unassembled WGS sequence"/>
</dbReference>
<feature type="compositionally biased region" description="Polar residues" evidence="1">
    <location>
        <begin position="948"/>
        <end position="960"/>
    </location>
</feature>
<evidence type="ECO:0000259" key="2">
    <source>
        <dbReference type="PROSITE" id="PS50181"/>
    </source>
</evidence>
<dbReference type="STRING" id="544712.C6H9P1"/>
<feature type="region of interest" description="Disordered" evidence="1">
    <location>
        <begin position="1037"/>
        <end position="1084"/>
    </location>
</feature>
<feature type="region of interest" description="Disordered" evidence="1">
    <location>
        <begin position="741"/>
        <end position="760"/>
    </location>
</feature>
<feature type="compositionally biased region" description="Low complexity" evidence="1">
    <location>
        <begin position="785"/>
        <end position="804"/>
    </location>
</feature>
<dbReference type="EMBL" id="GG692421">
    <property type="protein sequence ID" value="EER43024.1"/>
    <property type="molecule type" value="Genomic_DNA"/>
</dbReference>
<dbReference type="InterPro" id="IPR036047">
    <property type="entry name" value="F-box-like_dom_sf"/>
</dbReference>
<evidence type="ECO:0000313" key="3">
    <source>
        <dbReference type="EMBL" id="EER43024.1"/>
    </source>
</evidence>
<dbReference type="Pfam" id="PF23749">
    <property type="entry name" value="DUF7165"/>
    <property type="match status" value="1"/>
</dbReference>